<protein>
    <recommendedName>
        <fullName evidence="4">FHA domain-containing protein</fullName>
    </recommendedName>
</protein>
<proteinExistence type="predicted"/>
<comment type="caution">
    <text evidence="2">The sequence shown here is derived from an EMBL/GenBank/DDBJ whole genome shotgun (WGS) entry which is preliminary data.</text>
</comment>
<gene>
    <name evidence="2" type="ORF">SASPL_123948</name>
</gene>
<evidence type="ECO:0000256" key="1">
    <source>
        <dbReference type="SAM" id="MobiDB-lite"/>
    </source>
</evidence>
<dbReference type="Proteomes" id="UP000298416">
    <property type="component" value="Unassembled WGS sequence"/>
</dbReference>
<dbReference type="AlphaFoldDB" id="A0A8X8ZTH2"/>
<feature type="compositionally biased region" description="Basic and acidic residues" evidence="1">
    <location>
        <begin position="116"/>
        <end position="136"/>
    </location>
</feature>
<name>A0A8X8ZTH2_SALSN</name>
<organism evidence="2">
    <name type="scientific">Salvia splendens</name>
    <name type="common">Scarlet sage</name>
    <dbReference type="NCBI Taxonomy" id="180675"/>
    <lineage>
        <taxon>Eukaryota</taxon>
        <taxon>Viridiplantae</taxon>
        <taxon>Streptophyta</taxon>
        <taxon>Embryophyta</taxon>
        <taxon>Tracheophyta</taxon>
        <taxon>Spermatophyta</taxon>
        <taxon>Magnoliopsida</taxon>
        <taxon>eudicotyledons</taxon>
        <taxon>Gunneridae</taxon>
        <taxon>Pentapetalae</taxon>
        <taxon>asterids</taxon>
        <taxon>lamiids</taxon>
        <taxon>Lamiales</taxon>
        <taxon>Lamiaceae</taxon>
        <taxon>Nepetoideae</taxon>
        <taxon>Mentheae</taxon>
        <taxon>Salviinae</taxon>
        <taxon>Salvia</taxon>
        <taxon>Salvia subgen. Calosphace</taxon>
        <taxon>core Calosphace</taxon>
    </lineage>
</organism>
<reference evidence="2" key="1">
    <citation type="submission" date="2018-01" db="EMBL/GenBank/DDBJ databases">
        <authorList>
            <person name="Mao J.F."/>
        </authorList>
    </citation>
    <scope>NUCLEOTIDE SEQUENCE</scope>
    <source>
        <strain evidence="2">Huo1</strain>
        <tissue evidence="2">Leaf</tissue>
    </source>
</reference>
<dbReference type="InterPro" id="IPR008984">
    <property type="entry name" value="SMAD_FHA_dom_sf"/>
</dbReference>
<accession>A0A8X8ZTH2</accession>
<evidence type="ECO:0000313" key="2">
    <source>
        <dbReference type="EMBL" id="KAG6416517.1"/>
    </source>
</evidence>
<dbReference type="EMBL" id="PNBA02000008">
    <property type="protein sequence ID" value="KAG6416517.1"/>
    <property type="molecule type" value="Genomic_DNA"/>
</dbReference>
<dbReference type="CDD" id="cd22671">
    <property type="entry name" value="FHA_APTX-like"/>
    <property type="match status" value="1"/>
</dbReference>
<dbReference type="Gene3D" id="2.60.200.20">
    <property type="match status" value="1"/>
</dbReference>
<sequence>MAAAPLGGFLVPVNGNSKEEKCSIPKIVLSHDTTYIGRDISLVADKRLSRRHIAVTISADGSADILVEGSNPVVIQSKGQRNKLLTGAKWKIRSGDVIELIPGHYLFKYVAADDTSEGRKPTTTREKRPSGEESSKGKQLAQSRKRVHRVTEEEALAEKSHVLPFGFMVCLPIFETVIFNYSGPGLQDVLQRANQEPNTLIEGIRNF</sequence>
<evidence type="ECO:0008006" key="4">
    <source>
        <dbReference type="Google" id="ProtNLM"/>
    </source>
</evidence>
<feature type="region of interest" description="Disordered" evidence="1">
    <location>
        <begin position="116"/>
        <end position="147"/>
    </location>
</feature>
<dbReference type="SUPFAM" id="SSF49879">
    <property type="entry name" value="SMAD/FHA domain"/>
    <property type="match status" value="1"/>
</dbReference>
<keyword evidence="3" id="KW-1185">Reference proteome</keyword>
<evidence type="ECO:0000313" key="3">
    <source>
        <dbReference type="Proteomes" id="UP000298416"/>
    </source>
</evidence>
<reference evidence="2" key="2">
    <citation type="submission" date="2020-08" db="EMBL/GenBank/DDBJ databases">
        <title>Plant Genome Project.</title>
        <authorList>
            <person name="Zhang R.-G."/>
        </authorList>
    </citation>
    <scope>NUCLEOTIDE SEQUENCE</scope>
    <source>
        <strain evidence="2">Huo1</strain>
        <tissue evidence="2">Leaf</tissue>
    </source>
</reference>